<dbReference type="Pfam" id="PF21982">
    <property type="entry name" value="RecX_HTH1"/>
    <property type="match status" value="1"/>
</dbReference>
<organism evidence="9">
    <name type="scientific">Moorella thermoacetica Y72</name>
    <dbReference type="NCBI Taxonomy" id="1325331"/>
    <lineage>
        <taxon>Bacteria</taxon>
        <taxon>Bacillati</taxon>
        <taxon>Bacillota</taxon>
        <taxon>Clostridia</taxon>
        <taxon>Neomoorellales</taxon>
        <taxon>Neomoorellaceae</taxon>
        <taxon>Neomoorella</taxon>
    </lineage>
</organism>
<name>A0A0S6UCZ0_NEOTH</name>
<feature type="domain" description="RecX third three-helical" evidence="7">
    <location>
        <begin position="108"/>
        <end position="154"/>
    </location>
</feature>
<dbReference type="Pfam" id="PF21981">
    <property type="entry name" value="RecX_HTH3"/>
    <property type="match status" value="1"/>
</dbReference>
<dbReference type="InterPro" id="IPR053926">
    <property type="entry name" value="RecX_HTH_1st"/>
</dbReference>
<accession>A0A0S6UCZ0</accession>
<dbReference type="InterPro" id="IPR053925">
    <property type="entry name" value="RecX_HTH_3rd"/>
</dbReference>
<evidence type="ECO:0000256" key="1">
    <source>
        <dbReference type="ARBA" id="ARBA00004496"/>
    </source>
</evidence>
<dbReference type="EMBL" id="DF238840">
    <property type="protein sequence ID" value="GAF26826.1"/>
    <property type="molecule type" value="Genomic_DNA"/>
</dbReference>
<dbReference type="RefSeq" id="WP_011392594.1">
    <property type="nucleotide sequence ID" value="NZ_DF238840.1"/>
</dbReference>
<keyword evidence="4 5" id="KW-0963">Cytoplasm</keyword>
<dbReference type="HAMAP" id="MF_01114">
    <property type="entry name" value="RecX"/>
    <property type="match status" value="1"/>
</dbReference>
<evidence type="ECO:0000313" key="9">
    <source>
        <dbReference type="EMBL" id="GAF26826.1"/>
    </source>
</evidence>
<feature type="domain" description="RecX first three-helical" evidence="8">
    <location>
        <begin position="14"/>
        <end position="53"/>
    </location>
</feature>
<dbReference type="InterPro" id="IPR003783">
    <property type="entry name" value="Regulatory_RecX"/>
</dbReference>
<reference evidence="9" key="1">
    <citation type="journal article" date="2014" name="Gene">
        <title>Genome-guided analysis of transformation efficiency and carbon dioxide assimilation by Moorella thermoacetica Y72.</title>
        <authorList>
            <person name="Tsukahara K."/>
            <person name="Kita A."/>
            <person name="Nakashimada Y."/>
            <person name="Hoshino T."/>
            <person name="Murakami K."/>
        </authorList>
    </citation>
    <scope>NUCLEOTIDE SEQUENCE [LARGE SCALE GENOMIC DNA]</scope>
    <source>
        <strain evidence="9">Y72</strain>
    </source>
</reference>
<dbReference type="Pfam" id="PF02631">
    <property type="entry name" value="RecX_HTH2"/>
    <property type="match status" value="1"/>
</dbReference>
<dbReference type="PANTHER" id="PTHR33602">
    <property type="entry name" value="REGULATORY PROTEIN RECX FAMILY PROTEIN"/>
    <property type="match status" value="1"/>
</dbReference>
<evidence type="ECO:0000256" key="2">
    <source>
        <dbReference type="ARBA" id="ARBA00009695"/>
    </source>
</evidence>
<evidence type="ECO:0000256" key="4">
    <source>
        <dbReference type="ARBA" id="ARBA00022490"/>
    </source>
</evidence>
<dbReference type="GO" id="GO:0006282">
    <property type="term" value="P:regulation of DNA repair"/>
    <property type="evidence" value="ECO:0007669"/>
    <property type="project" value="UniProtKB-UniRule"/>
</dbReference>
<protein>
    <recommendedName>
        <fullName evidence="3 5">Regulatory protein RecX</fullName>
    </recommendedName>
</protein>
<comment type="similarity">
    <text evidence="2 5">Belongs to the RecX family.</text>
</comment>
<dbReference type="Gene3D" id="1.10.10.10">
    <property type="entry name" value="Winged helix-like DNA-binding domain superfamily/Winged helix DNA-binding domain"/>
    <property type="match status" value="3"/>
</dbReference>
<evidence type="ECO:0000256" key="5">
    <source>
        <dbReference type="HAMAP-Rule" id="MF_01114"/>
    </source>
</evidence>
<evidence type="ECO:0000259" key="6">
    <source>
        <dbReference type="Pfam" id="PF02631"/>
    </source>
</evidence>
<feature type="domain" description="RecX second three-helical" evidence="6">
    <location>
        <begin position="60"/>
        <end position="99"/>
    </location>
</feature>
<gene>
    <name evidence="5" type="primary">recX</name>
    <name evidence="9" type="ORF">MTY_2166</name>
</gene>
<dbReference type="GO" id="GO:0005737">
    <property type="term" value="C:cytoplasm"/>
    <property type="evidence" value="ECO:0007669"/>
    <property type="project" value="UniProtKB-SubCell"/>
</dbReference>
<comment type="subcellular location">
    <subcellularLocation>
        <location evidence="1 5">Cytoplasm</location>
    </subcellularLocation>
</comment>
<evidence type="ECO:0000259" key="7">
    <source>
        <dbReference type="Pfam" id="PF21981"/>
    </source>
</evidence>
<evidence type="ECO:0000259" key="8">
    <source>
        <dbReference type="Pfam" id="PF21982"/>
    </source>
</evidence>
<dbReference type="GeneID" id="45617110"/>
<comment type="function">
    <text evidence="5">Modulates RecA activity.</text>
</comment>
<sequence length="167" mass="19416">MPLRGKTESTPAVAWEYALKLLTYRPRSEGEMMRRLQARGFASRIVTATVNKLKEVGLLDDERFARDLATYRLATRPVGRIRLQQELQQRGVTPQLAAATVKDLLTPETEMAAARKLAQKYRRRPGEDDRRFSRRLARFLWQRGYDGEIIRGVLAEIHTRDNIDRHR</sequence>
<proteinExistence type="inferred from homology"/>
<dbReference type="AlphaFoldDB" id="A0A0S6UCZ0"/>
<dbReference type="InterPro" id="IPR053924">
    <property type="entry name" value="RecX_HTH_2nd"/>
</dbReference>
<dbReference type="PANTHER" id="PTHR33602:SF1">
    <property type="entry name" value="REGULATORY PROTEIN RECX FAMILY PROTEIN"/>
    <property type="match status" value="1"/>
</dbReference>
<evidence type="ECO:0000256" key="3">
    <source>
        <dbReference type="ARBA" id="ARBA00018111"/>
    </source>
</evidence>
<dbReference type="Proteomes" id="UP000063718">
    <property type="component" value="Unassembled WGS sequence"/>
</dbReference>
<dbReference type="InterPro" id="IPR036388">
    <property type="entry name" value="WH-like_DNA-bd_sf"/>
</dbReference>